<reference evidence="1 2" key="1">
    <citation type="journal article" date="2019" name="bioRxiv">
        <title>Genomics, evolutionary history and diagnostics of the Alternaria alternata species group including apple and Asian pear pathotypes.</title>
        <authorList>
            <person name="Armitage A.D."/>
            <person name="Cockerton H.M."/>
            <person name="Sreenivasaprasad S."/>
            <person name="Woodhall J.W."/>
            <person name="Lane C.R."/>
            <person name="Harrison R.J."/>
            <person name="Clarkson J.P."/>
        </authorList>
    </citation>
    <scope>NUCLEOTIDE SEQUENCE [LARGE SCALE GENOMIC DNA]</scope>
    <source>
        <strain evidence="1 2">FERA 650</strain>
    </source>
</reference>
<evidence type="ECO:0000313" key="1">
    <source>
        <dbReference type="EMBL" id="KAB2102877.1"/>
    </source>
</evidence>
<keyword evidence="2" id="KW-1185">Reference proteome</keyword>
<dbReference type="Proteomes" id="UP000293547">
    <property type="component" value="Unassembled WGS sequence"/>
</dbReference>
<evidence type="ECO:0000313" key="2">
    <source>
        <dbReference type="Proteomes" id="UP000293547"/>
    </source>
</evidence>
<sequence>MALSQRPASRFFAAFYRWNQHAQRSRPCASAYRYTPHDTRSRNAICAPRYYNATRLLQQDRTAGTQKTVPEQDAPIDFSESELEQEQLKSSVRGLMRDVPSSVAVLTVASIDPKTKKHVPMGVAVSSLSTVSLDPPTISFNIKQPSKTLDAIRATDGLFRVHFPAANRSGAKLVDLFSRGNHPDAYNLRSKQLRFHQPIKEIKSSIPSSLAPQVLEGCVRAAMECEVTHEFPVADHVILVAKVNGLEQKTAKGPAIMYINGEYRSPEGKSVYVAKNAQPSADSADIASVWEYPLFPGEKERRHYMEQIKTIIRSTPAYYKYPSRETSRTININLPYPAADFGIDLELLIAECRQEMGLGSPLRPGAEDKQVLSEFYGVLTPSMRDRIVDRAKKLVALDERYLSQPYRSFLFNLGVNPNSKDFLPSDIMKPLRAANLAQRFKKDREQVIGETEDIIKAEQIEHRLREHLRSMKYEDARREPFEVAMEAIGERKGAAMHFKKARARLLTQSHPTLFDASAIDITGEVTEEELRVVLCRLINYLNIKSQIHFRQNIERDPRELLRRVRVDPTITGMDIEFLVGKIKHLYLSTRTYQDFLFALEEALRPWFIWNVSWDDLEERVKHFVQSTPLRAIAWSAKGRLAAMGLHWDATVTLPSNNSSKQVTEQPLLKGVILDTLVAKELKNYYGSGTEEENQAIAKYLKETYSFDVTHKPMQYTPAASDSQSSADEMQQAMATTLETSQEEAWFDEGEPGQPPAAQDGATRRKAGWTRRIRKIGGDRSLKITRSPGKSKRIEHEDNKKQGRKLGAQIPFTRGRDS</sequence>
<proteinExistence type="predicted"/>
<gene>
    <name evidence="1" type="ORF">AG0111_0g9279</name>
</gene>
<protein>
    <submittedName>
        <fullName evidence="1">Uncharacterized protein</fullName>
    </submittedName>
</protein>
<comment type="caution">
    <text evidence="1">The sequence shown here is derived from an EMBL/GenBank/DDBJ whole genome shotgun (WGS) entry which is preliminary data.</text>
</comment>
<name>A0ACB6FEQ3_9PLEO</name>
<dbReference type="EMBL" id="PDWZ02000009">
    <property type="protein sequence ID" value="KAB2102877.1"/>
    <property type="molecule type" value="Genomic_DNA"/>
</dbReference>
<organism evidence="1 2">
    <name type="scientific">Alternaria gaisen</name>
    <dbReference type="NCBI Taxonomy" id="167740"/>
    <lineage>
        <taxon>Eukaryota</taxon>
        <taxon>Fungi</taxon>
        <taxon>Dikarya</taxon>
        <taxon>Ascomycota</taxon>
        <taxon>Pezizomycotina</taxon>
        <taxon>Dothideomycetes</taxon>
        <taxon>Pleosporomycetidae</taxon>
        <taxon>Pleosporales</taxon>
        <taxon>Pleosporineae</taxon>
        <taxon>Pleosporaceae</taxon>
        <taxon>Alternaria</taxon>
        <taxon>Alternaria sect. Alternaria</taxon>
    </lineage>
</organism>
<accession>A0ACB6FEQ3</accession>